<gene>
    <name evidence="2" type="ORF">GBAR_LOCUS4993</name>
</gene>
<dbReference type="EMBL" id="CASHTH010000738">
    <property type="protein sequence ID" value="CAI8006968.1"/>
    <property type="molecule type" value="Genomic_DNA"/>
</dbReference>
<evidence type="ECO:0000313" key="3">
    <source>
        <dbReference type="Proteomes" id="UP001174909"/>
    </source>
</evidence>
<dbReference type="AlphaFoldDB" id="A0AA35W3Q6"/>
<sequence>MSKLGEKREDEEVEWVVLDESSVTDSGTCCSSDSSQDENRSLDIDIGDFSLDQYKWRKHQASDKGSEKERRYFTWRVKRSEFMIPLFQHTNKTFEKRVKLCMGHKGHFLPIVFKLFPNGLGSDENIYSSFRIALPSASQLVPAGTSLVFSITVRDMRTADILATRYMEVGLEREEYLLEQFIAHEVIKSSQARHLEIRVMTKVNASSRGWVEIQPRKS</sequence>
<keyword evidence="3" id="KW-1185">Reference proteome</keyword>
<organism evidence="2 3">
    <name type="scientific">Geodia barretti</name>
    <name type="common">Barrett's horny sponge</name>
    <dbReference type="NCBI Taxonomy" id="519541"/>
    <lineage>
        <taxon>Eukaryota</taxon>
        <taxon>Metazoa</taxon>
        <taxon>Porifera</taxon>
        <taxon>Demospongiae</taxon>
        <taxon>Heteroscleromorpha</taxon>
        <taxon>Tetractinellida</taxon>
        <taxon>Astrophorina</taxon>
        <taxon>Geodiidae</taxon>
        <taxon>Geodia</taxon>
    </lineage>
</organism>
<proteinExistence type="predicted"/>
<comment type="caution">
    <text evidence="2">The sequence shown here is derived from an EMBL/GenBank/DDBJ whole genome shotgun (WGS) entry which is preliminary data.</text>
</comment>
<name>A0AA35W3Q6_GEOBA</name>
<reference evidence="2" key="1">
    <citation type="submission" date="2023-03" db="EMBL/GenBank/DDBJ databases">
        <authorList>
            <person name="Steffen K."/>
            <person name="Cardenas P."/>
        </authorList>
    </citation>
    <scope>NUCLEOTIDE SEQUENCE</scope>
</reference>
<evidence type="ECO:0000256" key="1">
    <source>
        <dbReference type="SAM" id="MobiDB-lite"/>
    </source>
</evidence>
<protein>
    <submittedName>
        <fullName evidence="2">Uncharacterized protein</fullName>
    </submittedName>
</protein>
<dbReference type="Proteomes" id="UP001174909">
    <property type="component" value="Unassembled WGS sequence"/>
</dbReference>
<accession>A0AA35W3Q6</accession>
<feature type="compositionally biased region" description="Low complexity" evidence="1">
    <location>
        <begin position="21"/>
        <end position="34"/>
    </location>
</feature>
<evidence type="ECO:0000313" key="2">
    <source>
        <dbReference type="EMBL" id="CAI8006968.1"/>
    </source>
</evidence>
<feature type="region of interest" description="Disordered" evidence="1">
    <location>
        <begin position="21"/>
        <end position="41"/>
    </location>
</feature>